<feature type="compositionally biased region" description="Basic and acidic residues" evidence="1">
    <location>
        <begin position="39"/>
        <end position="49"/>
    </location>
</feature>
<sequence>MSAPNPGRQSPDEERQPGPQQQEATGSGKAKPNAAPSDEFSKARSDENKSSLGSNPEHPLERYAKEKAS</sequence>
<proteinExistence type="predicted"/>
<organism evidence="2 3">
    <name type="scientific">Talaromyces pinophilus</name>
    <name type="common">Penicillium pinophilum</name>
    <dbReference type="NCBI Taxonomy" id="128442"/>
    <lineage>
        <taxon>Eukaryota</taxon>
        <taxon>Fungi</taxon>
        <taxon>Dikarya</taxon>
        <taxon>Ascomycota</taxon>
        <taxon>Pezizomycotina</taxon>
        <taxon>Eurotiomycetes</taxon>
        <taxon>Eurotiomycetidae</taxon>
        <taxon>Eurotiales</taxon>
        <taxon>Trichocomaceae</taxon>
        <taxon>Talaromyces</taxon>
        <taxon>Talaromyces sect. Talaromyces</taxon>
    </lineage>
</organism>
<dbReference type="Proteomes" id="UP000053095">
    <property type="component" value="Unassembled WGS sequence"/>
</dbReference>
<name>A0A0B8N126_TALPI</name>
<dbReference type="AlphaFoldDB" id="A0A0B8N126"/>
<evidence type="ECO:0000256" key="1">
    <source>
        <dbReference type="SAM" id="MobiDB-lite"/>
    </source>
</evidence>
<protein>
    <submittedName>
        <fullName evidence="2">Uncharacterized protein</fullName>
    </submittedName>
</protein>
<dbReference type="EMBL" id="DF933834">
    <property type="protein sequence ID" value="GAM40204.1"/>
    <property type="molecule type" value="Genomic_DNA"/>
</dbReference>
<feature type="region of interest" description="Disordered" evidence="1">
    <location>
        <begin position="1"/>
        <end position="69"/>
    </location>
</feature>
<evidence type="ECO:0000313" key="3">
    <source>
        <dbReference type="Proteomes" id="UP000053095"/>
    </source>
</evidence>
<accession>A0A0B8N126</accession>
<reference evidence="3" key="1">
    <citation type="journal article" date="2015" name="Genome Announc.">
        <title>Draft genome sequence of Talaromyces cellulolyticus strain Y-94, a source of lignocellulosic biomass-degrading enzymes.</title>
        <authorList>
            <person name="Fujii T."/>
            <person name="Koike H."/>
            <person name="Sawayama S."/>
            <person name="Yano S."/>
            <person name="Inoue H."/>
        </authorList>
    </citation>
    <scope>NUCLEOTIDE SEQUENCE [LARGE SCALE GENOMIC DNA]</scope>
    <source>
        <strain evidence="3">Y-94</strain>
    </source>
</reference>
<gene>
    <name evidence="2" type="ORF">TCE0_038f12365</name>
</gene>
<keyword evidence="3" id="KW-1185">Reference proteome</keyword>
<feature type="compositionally biased region" description="Basic and acidic residues" evidence="1">
    <location>
        <begin position="58"/>
        <end position="69"/>
    </location>
</feature>
<evidence type="ECO:0000313" key="2">
    <source>
        <dbReference type="EMBL" id="GAM40204.1"/>
    </source>
</evidence>